<dbReference type="AlphaFoldDB" id="A0A0N4Y859"/>
<keyword evidence="3" id="KW-1185">Reference proteome</keyword>
<reference evidence="4" key="1">
    <citation type="submission" date="2017-02" db="UniProtKB">
        <authorList>
            <consortium name="WormBaseParasite"/>
        </authorList>
    </citation>
    <scope>IDENTIFICATION</scope>
</reference>
<proteinExistence type="predicted"/>
<dbReference type="EMBL" id="UYSL01020741">
    <property type="protein sequence ID" value="VDL75977.1"/>
    <property type="molecule type" value="Genomic_DNA"/>
</dbReference>
<dbReference type="Proteomes" id="UP000271162">
    <property type="component" value="Unassembled WGS sequence"/>
</dbReference>
<accession>A0A0N4Y859</accession>
<dbReference type="WBParaSite" id="NBR_0001238701-mRNA-1">
    <property type="protein sequence ID" value="NBR_0001238701-mRNA-1"/>
    <property type="gene ID" value="NBR_0001238701"/>
</dbReference>
<organism evidence="4">
    <name type="scientific">Nippostrongylus brasiliensis</name>
    <name type="common">Rat hookworm</name>
    <dbReference type="NCBI Taxonomy" id="27835"/>
    <lineage>
        <taxon>Eukaryota</taxon>
        <taxon>Metazoa</taxon>
        <taxon>Ecdysozoa</taxon>
        <taxon>Nematoda</taxon>
        <taxon>Chromadorea</taxon>
        <taxon>Rhabditida</taxon>
        <taxon>Rhabditina</taxon>
        <taxon>Rhabditomorpha</taxon>
        <taxon>Strongyloidea</taxon>
        <taxon>Heligmosomidae</taxon>
        <taxon>Nippostrongylus</taxon>
    </lineage>
</organism>
<evidence type="ECO:0000313" key="4">
    <source>
        <dbReference type="WBParaSite" id="NBR_0001238701-mRNA-1"/>
    </source>
</evidence>
<evidence type="ECO:0000256" key="1">
    <source>
        <dbReference type="SAM" id="MobiDB-lite"/>
    </source>
</evidence>
<feature type="region of interest" description="Disordered" evidence="1">
    <location>
        <begin position="1"/>
        <end position="65"/>
    </location>
</feature>
<reference evidence="2 3" key="2">
    <citation type="submission" date="2018-11" db="EMBL/GenBank/DDBJ databases">
        <authorList>
            <consortium name="Pathogen Informatics"/>
        </authorList>
    </citation>
    <scope>NUCLEOTIDE SEQUENCE [LARGE SCALE GENOMIC DNA]</scope>
</reference>
<name>A0A0N4Y859_NIPBR</name>
<evidence type="ECO:0000313" key="3">
    <source>
        <dbReference type="Proteomes" id="UP000271162"/>
    </source>
</evidence>
<sequence>MAPGSKKKQLEEEEAEELTLDEKHNKTSSTVAKSLNGHIEYVPELAGRKRKRQRQKSDSPHQRSLFMTLKLDDGIVELLETLHRQKLLA</sequence>
<evidence type="ECO:0000313" key="2">
    <source>
        <dbReference type="EMBL" id="VDL75977.1"/>
    </source>
</evidence>
<gene>
    <name evidence="2" type="ORF">NBR_LOCUS12388</name>
</gene>
<protein>
    <submittedName>
        <fullName evidence="4">40S ribosomal protein S15</fullName>
    </submittedName>
</protein>